<dbReference type="Pfam" id="PF00905">
    <property type="entry name" value="Transpeptidase"/>
    <property type="match status" value="1"/>
</dbReference>
<dbReference type="EMBL" id="CP012332">
    <property type="protein sequence ID" value="AKU91869.1"/>
    <property type="molecule type" value="Genomic_DNA"/>
</dbReference>
<dbReference type="Gene3D" id="3.30.450.330">
    <property type="match status" value="1"/>
</dbReference>
<name>A0A0K1PFH9_9BACT</name>
<dbReference type="STRING" id="1391653.AKJ08_2256"/>
<feature type="domain" description="PASTA" evidence="6">
    <location>
        <begin position="622"/>
        <end position="681"/>
    </location>
</feature>
<dbReference type="PROSITE" id="PS51178">
    <property type="entry name" value="PASTA"/>
    <property type="match status" value="1"/>
</dbReference>
<dbReference type="KEGG" id="vin:AKJ08_2256"/>
<protein>
    <submittedName>
        <fullName evidence="7">Cell division protein FtsI</fullName>
    </submittedName>
</protein>
<keyword evidence="2" id="KW-0121">Carboxypeptidase</keyword>
<gene>
    <name evidence="7" type="ORF">AKJ08_2256</name>
</gene>
<proteinExistence type="predicted"/>
<dbReference type="InterPro" id="IPR001460">
    <property type="entry name" value="PCN-bd_Tpept"/>
</dbReference>
<accession>A0A0K1PFH9</accession>
<dbReference type="Gene3D" id="1.10.150.770">
    <property type="match status" value="1"/>
</dbReference>
<dbReference type="SUPFAM" id="SSF54184">
    <property type="entry name" value="Penicillin-binding protein 2x (pbp-2x), c-terminal domain"/>
    <property type="match status" value="1"/>
</dbReference>
<keyword evidence="5" id="KW-0812">Transmembrane</keyword>
<dbReference type="SUPFAM" id="SSF56519">
    <property type="entry name" value="Penicillin binding protein dimerisation domain"/>
    <property type="match status" value="1"/>
</dbReference>
<organism evidence="7 8">
    <name type="scientific">Vulgatibacter incomptus</name>
    <dbReference type="NCBI Taxonomy" id="1391653"/>
    <lineage>
        <taxon>Bacteria</taxon>
        <taxon>Pseudomonadati</taxon>
        <taxon>Myxococcota</taxon>
        <taxon>Myxococcia</taxon>
        <taxon>Myxococcales</taxon>
        <taxon>Cystobacterineae</taxon>
        <taxon>Vulgatibacteraceae</taxon>
        <taxon>Vulgatibacter</taxon>
    </lineage>
</organism>
<dbReference type="GO" id="GO:0005886">
    <property type="term" value="C:plasma membrane"/>
    <property type="evidence" value="ECO:0007669"/>
    <property type="project" value="TreeGrafter"/>
</dbReference>
<dbReference type="AlphaFoldDB" id="A0A0K1PFH9"/>
<dbReference type="PANTHER" id="PTHR30627">
    <property type="entry name" value="PEPTIDOGLYCAN D,D-TRANSPEPTIDASE"/>
    <property type="match status" value="1"/>
</dbReference>
<evidence type="ECO:0000256" key="3">
    <source>
        <dbReference type="ARBA" id="ARBA00023136"/>
    </source>
</evidence>
<keyword evidence="2" id="KW-0645">Protease</keyword>
<dbReference type="InterPro" id="IPR005543">
    <property type="entry name" value="PASTA_dom"/>
</dbReference>
<feature type="compositionally biased region" description="Basic and acidic residues" evidence="4">
    <location>
        <begin position="589"/>
        <end position="609"/>
    </location>
</feature>
<feature type="region of interest" description="Disordered" evidence="4">
    <location>
        <begin position="589"/>
        <end position="626"/>
    </location>
</feature>
<feature type="transmembrane region" description="Helical" evidence="5">
    <location>
        <begin position="20"/>
        <end position="39"/>
    </location>
</feature>
<evidence type="ECO:0000313" key="8">
    <source>
        <dbReference type="Proteomes" id="UP000055590"/>
    </source>
</evidence>
<dbReference type="InterPro" id="IPR005311">
    <property type="entry name" value="PBP_dimer"/>
</dbReference>
<keyword evidence="3 5" id="KW-0472">Membrane</keyword>
<dbReference type="GO" id="GO:0051301">
    <property type="term" value="P:cell division"/>
    <property type="evidence" value="ECO:0007669"/>
    <property type="project" value="UniProtKB-KW"/>
</dbReference>
<dbReference type="RefSeq" id="WP_050726118.1">
    <property type="nucleotide sequence ID" value="NZ_CP012332.1"/>
</dbReference>
<evidence type="ECO:0000256" key="4">
    <source>
        <dbReference type="SAM" id="MobiDB-lite"/>
    </source>
</evidence>
<keyword evidence="7" id="KW-0132">Cell division</keyword>
<dbReference type="CDD" id="cd06575">
    <property type="entry name" value="PASTA_Pbp2x-like_2"/>
    <property type="match status" value="1"/>
</dbReference>
<dbReference type="GO" id="GO:0004180">
    <property type="term" value="F:carboxypeptidase activity"/>
    <property type="evidence" value="ECO:0007669"/>
    <property type="project" value="UniProtKB-KW"/>
</dbReference>
<dbReference type="Gene3D" id="3.40.710.10">
    <property type="entry name" value="DD-peptidase/beta-lactamase superfamily"/>
    <property type="match status" value="1"/>
</dbReference>
<dbReference type="Gene3D" id="3.90.1310.10">
    <property type="entry name" value="Penicillin-binding protein 2a (Domain 2)"/>
    <property type="match status" value="1"/>
</dbReference>
<evidence type="ECO:0000313" key="7">
    <source>
        <dbReference type="EMBL" id="AKU91869.1"/>
    </source>
</evidence>
<dbReference type="GO" id="GO:0071555">
    <property type="term" value="P:cell wall organization"/>
    <property type="evidence" value="ECO:0007669"/>
    <property type="project" value="TreeGrafter"/>
</dbReference>
<dbReference type="SUPFAM" id="SSF56601">
    <property type="entry name" value="beta-lactamase/transpeptidase-like"/>
    <property type="match status" value="1"/>
</dbReference>
<dbReference type="Proteomes" id="UP000055590">
    <property type="component" value="Chromosome"/>
</dbReference>
<sequence>MSGSRFAGAWDGARWVRVRATILAVLLGVGLCVVLGRAIHLQIVQQDKLGTLARDQYIRTVELSPHRGDILDRDGNTLASSVEVESIFVDPGLLARDPAELRDGVERVGRAAGLSREKLRALQSRSAQPGSRFVWVRRKSSPAIVAKVRALGLPGVGFVKESRRFYPQKELASQILGFVGADGHGLEGLERSLDDDLRGQGAQVAGLRDARGNALLAEAAVPMEERTGASVTLTIDRTIQYAAEKALSKAVEKANAEAGSAVVLDPSTGEVLAMVSMPTFNPNVIPGAKGRAAVRNRAVTDAFEPGSTMKVFVLAGALDRKAIRKDQSFDCEKGRWKIGKHVIHDTHPYPALTPPDILRVSSNVCSGKVAMALGNERLAQVYRDFGFGTRGGIELPGESPGLMRPFKGEIGLVTASFGQGPIMASSLQIASGYAAIANGGTRMKPWIVRSVVDPNGAVIRRGEPEVAGQAISPATAKEIARWLENVVLDGTAGKAAIDGYRVAGKTGTAQKVDASIGRYGKGRLASFAGFVPAEDPKLAIVVMIDEPKEGSVYGGQIAAPVFREIAEAALKSRGIPPSLPLLAKADEKNKTAAKGAKPEPKKPTPRDDPAEGWVSEEDAPGDGDQVLVPDVRGLFARAALRKLGDAKLGASLEGSGKVVSQRPPAGSIVERGSQVAIALEPL</sequence>
<evidence type="ECO:0000259" key="6">
    <source>
        <dbReference type="PROSITE" id="PS51178"/>
    </source>
</evidence>
<keyword evidence="8" id="KW-1185">Reference proteome</keyword>
<dbReference type="Pfam" id="PF03793">
    <property type="entry name" value="PASTA"/>
    <property type="match status" value="1"/>
</dbReference>
<dbReference type="SMART" id="SM00740">
    <property type="entry name" value="PASTA"/>
    <property type="match status" value="1"/>
</dbReference>
<dbReference type="Gene3D" id="3.30.10.20">
    <property type="match status" value="1"/>
</dbReference>
<dbReference type="InterPro" id="IPR050515">
    <property type="entry name" value="Beta-lactam/transpept"/>
</dbReference>
<keyword evidence="5" id="KW-1133">Transmembrane helix</keyword>
<evidence type="ECO:0000256" key="1">
    <source>
        <dbReference type="ARBA" id="ARBA00004370"/>
    </source>
</evidence>
<evidence type="ECO:0000256" key="5">
    <source>
        <dbReference type="SAM" id="Phobius"/>
    </source>
</evidence>
<keyword evidence="7" id="KW-0131">Cell cycle</keyword>
<reference evidence="7 8" key="1">
    <citation type="submission" date="2015-08" db="EMBL/GenBank/DDBJ databases">
        <authorList>
            <person name="Babu N.S."/>
            <person name="Beckwith C.J."/>
            <person name="Beseler K.G."/>
            <person name="Brison A."/>
            <person name="Carone J.V."/>
            <person name="Caskin T.P."/>
            <person name="Diamond M."/>
            <person name="Durham M.E."/>
            <person name="Foxe J.M."/>
            <person name="Go M."/>
            <person name="Henderson B.A."/>
            <person name="Jones I.B."/>
            <person name="McGettigan J.A."/>
            <person name="Micheletti S.J."/>
            <person name="Nasrallah M.E."/>
            <person name="Ortiz D."/>
            <person name="Piller C.R."/>
            <person name="Privatt S.R."/>
            <person name="Schneider S.L."/>
            <person name="Sharp S."/>
            <person name="Smith T.C."/>
            <person name="Stanton J.D."/>
            <person name="Ullery H.E."/>
            <person name="Wilson R.J."/>
            <person name="Serrano M.G."/>
            <person name="Buck G."/>
            <person name="Lee V."/>
            <person name="Wang Y."/>
            <person name="Carvalho R."/>
            <person name="Voegtly L."/>
            <person name="Shi R."/>
            <person name="Duckworth R."/>
            <person name="Johnson A."/>
            <person name="Loviza R."/>
            <person name="Walstead R."/>
            <person name="Shah Z."/>
            <person name="Kiflezghi M."/>
            <person name="Wade K."/>
            <person name="Ball S.L."/>
            <person name="Bradley K.W."/>
            <person name="Asai D.J."/>
            <person name="Bowman C.A."/>
            <person name="Russell D.A."/>
            <person name="Pope W.H."/>
            <person name="Jacobs-Sera D."/>
            <person name="Hendrix R.W."/>
            <person name="Hatfull G.F."/>
        </authorList>
    </citation>
    <scope>NUCLEOTIDE SEQUENCE [LARGE SCALE GENOMIC DNA]</scope>
    <source>
        <strain evidence="7 8">DSM 27710</strain>
    </source>
</reference>
<dbReference type="PANTHER" id="PTHR30627:SF1">
    <property type="entry name" value="PEPTIDOGLYCAN D,D-TRANSPEPTIDASE FTSI"/>
    <property type="match status" value="1"/>
</dbReference>
<dbReference type="InterPro" id="IPR036138">
    <property type="entry name" value="PBP_dimer_sf"/>
</dbReference>
<dbReference type="InterPro" id="IPR012338">
    <property type="entry name" value="Beta-lactam/transpept-like"/>
</dbReference>
<dbReference type="OrthoDB" id="9789078at2"/>
<dbReference type="GO" id="GO:0008658">
    <property type="term" value="F:penicillin binding"/>
    <property type="evidence" value="ECO:0007669"/>
    <property type="project" value="InterPro"/>
</dbReference>
<evidence type="ECO:0000256" key="2">
    <source>
        <dbReference type="ARBA" id="ARBA00022645"/>
    </source>
</evidence>
<keyword evidence="2" id="KW-0378">Hydrolase</keyword>
<dbReference type="PATRIC" id="fig|1391653.3.peg.2355"/>
<comment type="subcellular location">
    <subcellularLocation>
        <location evidence="1">Membrane</location>
    </subcellularLocation>
</comment>
<dbReference type="Pfam" id="PF03717">
    <property type="entry name" value="PBP_dimer"/>
    <property type="match status" value="1"/>
</dbReference>